<accession>A0A1I2NHC2</accession>
<dbReference type="OrthoDB" id="9807426at2"/>
<dbReference type="Pfam" id="PF13607">
    <property type="entry name" value="Succ_CoA_lig"/>
    <property type="match status" value="1"/>
</dbReference>
<dbReference type="GO" id="GO:0046872">
    <property type="term" value="F:metal ion binding"/>
    <property type="evidence" value="ECO:0007669"/>
    <property type="project" value="InterPro"/>
</dbReference>
<dbReference type="Gene3D" id="3.40.50.720">
    <property type="entry name" value="NAD(P)-binding Rossmann-like Domain"/>
    <property type="match status" value="1"/>
</dbReference>
<keyword evidence="8" id="KW-1185">Reference proteome</keyword>
<dbReference type="Pfam" id="PF13380">
    <property type="entry name" value="CoA_binding_2"/>
    <property type="match status" value="1"/>
</dbReference>
<dbReference type="Gene3D" id="3.40.50.261">
    <property type="entry name" value="Succinyl-CoA synthetase domains"/>
    <property type="match status" value="2"/>
</dbReference>
<dbReference type="PANTHER" id="PTHR43334:SF1">
    <property type="entry name" value="3-HYDROXYPROPIONATE--COA LIGASE [ADP-FORMING]"/>
    <property type="match status" value="1"/>
</dbReference>
<dbReference type="InterPro" id="IPR016102">
    <property type="entry name" value="Succinyl-CoA_synth-like"/>
</dbReference>
<sequence>MKTINFEQEIKSLLPLFQPESLAIIGASENPFKPSGQPLVSLINAGFKGKIYPVNPKHTTLCNLPCYPALIDVPGSVDLAIIAVPAKYTLDQLQQCADKGVKGVIIFTSGFAEVGPEGAKIQMEITELAQKTGMRVCGPNCMGIFSSRNALMANFSVTELPEQVLVPDFLGFISQSGGFGAAIYQMIKEKGYGFSHFVSTGNEADVDFSQYMGFMARDNYTRVIGGYLEGVKDGQKFINATDMALQNNKPILLIKAGRYPAAAKAAASHTGALVGSDKVYSAVFKQKGIIRIESLEEYQIVLSILASNKCPKGKRIAILATSGGSGVALTDKCSFYGLEVAPLQAETRAKLDNVLPAFASSANPVDITSAILTQPGLLEQCAEIVINDPGIDMLITAYWALHGDRTNLEQMVRVSKKTDKPIFNIVWGPEEAALQALHFLNDNLIPAAKEVDFAIRSLAVLADYSEFKTARSNKNNEDYSIQAPPSAKKMAGEILNNLKPGAKLTEYEAKQVLRAYGISTTREVLTKTTEKAVQAAKEIGYPVVMKIMSPDILHKTEAGGVLLNIATDQEVVESFNKIIENARKYNQDALVQGVLVQEMLSGGTEIIVGAGKDPVFGSTIIAGLGGIFVEVLEDVALRVAPVSNLDAREMLEELKGKKIFEGVRGKEPVDKNALVEIIQKVSRLVEDFPQIAELDINPLLLFPKGAVAVDALIVLQ</sequence>
<dbReference type="Proteomes" id="UP000199337">
    <property type="component" value="Unassembled WGS sequence"/>
</dbReference>
<comment type="similarity">
    <text evidence="4">In the N-terminal section; belongs to the acetate CoA ligase alpha subunit family.</text>
</comment>
<gene>
    <name evidence="7" type="ORF">SAMN05660649_00449</name>
</gene>
<evidence type="ECO:0000256" key="1">
    <source>
        <dbReference type="ARBA" id="ARBA00022598"/>
    </source>
</evidence>
<dbReference type="SUPFAM" id="SSF51735">
    <property type="entry name" value="NAD(P)-binding Rossmann-fold domains"/>
    <property type="match status" value="1"/>
</dbReference>
<name>A0A1I2NHC2_9FIRM</name>
<dbReference type="GO" id="GO:0016740">
    <property type="term" value="F:transferase activity"/>
    <property type="evidence" value="ECO:0007669"/>
    <property type="project" value="UniProtKB-KW"/>
</dbReference>
<dbReference type="AlphaFoldDB" id="A0A1I2NHC2"/>
<dbReference type="InterPro" id="IPR043938">
    <property type="entry name" value="Ligase_CoA_dom"/>
</dbReference>
<evidence type="ECO:0000256" key="2">
    <source>
        <dbReference type="ARBA" id="ARBA00022741"/>
    </source>
</evidence>
<evidence type="ECO:0000256" key="5">
    <source>
        <dbReference type="PROSITE-ProRule" id="PRU00409"/>
    </source>
</evidence>
<evidence type="ECO:0000256" key="4">
    <source>
        <dbReference type="ARBA" id="ARBA00060888"/>
    </source>
</evidence>
<dbReference type="EMBL" id="FOOX01000001">
    <property type="protein sequence ID" value="SFG00701.1"/>
    <property type="molecule type" value="Genomic_DNA"/>
</dbReference>
<dbReference type="InterPro" id="IPR051538">
    <property type="entry name" value="Acyl-CoA_Synth/Transferase"/>
</dbReference>
<dbReference type="InterPro" id="IPR013815">
    <property type="entry name" value="ATP_grasp_subdomain_1"/>
</dbReference>
<evidence type="ECO:0000313" key="8">
    <source>
        <dbReference type="Proteomes" id="UP000199337"/>
    </source>
</evidence>
<organism evidence="7 8">
    <name type="scientific">Desulfotruncus arcticus DSM 17038</name>
    <dbReference type="NCBI Taxonomy" id="1121424"/>
    <lineage>
        <taxon>Bacteria</taxon>
        <taxon>Bacillati</taxon>
        <taxon>Bacillota</taxon>
        <taxon>Clostridia</taxon>
        <taxon>Eubacteriales</taxon>
        <taxon>Desulfallaceae</taxon>
        <taxon>Desulfotruncus</taxon>
    </lineage>
</organism>
<keyword evidence="2 5" id="KW-0547">Nucleotide-binding</keyword>
<keyword evidence="1" id="KW-0436">Ligase</keyword>
<dbReference type="PROSITE" id="PS50975">
    <property type="entry name" value="ATP_GRASP"/>
    <property type="match status" value="1"/>
</dbReference>
<dbReference type="SUPFAM" id="SSF56059">
    <property type="entry name" value="Glutathione synthetase ATP-binding domain-like"/>
    <property type="match status" value="1"/>
</dbReference>
<dbReference type="GO" id="GO:0043758">
    <property type="term" value="F:acetate-CoA ligase (ADP-forming) activity"/>
    <property type="evidence" value="ECO:0007669"/>
    <property type="project" value="InterPro"/>
</dbReference>
<dbReference type="InterPro" id="IPR011761">
    <property type="entry name" value="ATP-grasp"/>
</dbReference>
<feature type="domain" description="ATP-grasp" evidence="6">
    <location>
        <begin position="510"/>
        <end position="546"/>
    </location>
</feature>
<dbReference type="InterPro" id="IPR003781">
    <property type="entry name" value="CoA-bd"/>
</dbReference>
<keyword evidence="7" id="KW-0808">Transferase</keyword>
<proteinExistence type="inferred from homology"/>
<dbReference type="FunFam" id="3.30.1490.20:FF:000020">
    <property type="entry name" value="Protein lysine acetyltransferase"/>
    <property type="match status" value="1"/>
</dbReference>
<dbReference type="InterPro" id="IPR032875">
    <property type="entry name" value="Succ_CoA_lig_flav_dom"/>
</dbReference>
<dbReference type="PANTHER" id="PTHR43334">
    <property type="entry name" value="ACETATE--COA LIGASE [ADP-FORMING]"/>
    <property type="match status" value="1"/>
</dbReference>
<dbReference type="Gene3D" id="3.30.470.20">
    <property type="entry name" value="ATP-grasp fold, B domain"/>
    <property type="match status" value="1"/>
</dbReference>
<evidence type="ECO:0000313" key="7">
    <source>
        <dbReference type="EMBL" id="SFG00701.1"/>
    </source>
</evidence>
<evidence type="ECO:0000256" key="3">
    <source>
        <dbReference type="ARBA" id="ARBA00022840"/>
    </source>
</evidence>
<dbReference type="STRING" id="341036.SAMN05660649_00449"/>
<reference evidence="8" key="1">
    <citation type="submission" date="2016-10" db="EMBL/GenBank/DDBJ databases">
        <authorList>
            <person name="Varghese N."/>
            <person name="Submissions S."/>
        </authorList>
    </citation>
    <scope>NUCLEOTIDE SEQUENCE [LARGE SCALE GENOMIC DNA]</scope>
    <source>
        <strain evidence="8">DSM 17038</strain>
    </source>
</reference>
<dbReference type="SMART" id="SM00881">
    <property type="entry name" value="CoA_binding"/>
    <property type="match status" value="1"/>
</dbReference>
<dbReference type="InterPro" id="IPR036291">
    <property type="entry name" value="NAD(P)-bd_dom_sf"/>
</dbReference>
<dbReference type="SUPFAM" id="SSF52210">
    <property type="entry name" value="Succinyl-CoA synthetase domains"/>
    <property type="match status" value="2"/>
</dbReference>
<dbReference type="RefSeq" id="WP_092468263.1">
    <property type="nucleotide sequence ID" value="NZ_FOOX01000001.1"/>
</dbReference>
<dbReference type="Pfam" id="PF13549">
    <property type="entry name" value="ATP-grasp_5"/>
    <property type="match status" value="1"/>
</dbReference>
<dbReference type="Gene3D" id="3.30.1490.20">
    <property type="entry name" value="ATP-grasp fold, A domain"/>
    <property type="match status" value="1"/>
</dbReference>
<evidence type="ECO:0000259" key="6">
    <source>
        <dbReference type="PROSITE" id="PS50975"/>
    </source>
</evidence>
<dbReference type="Pfam" id="PF19045">
    <property type="entry name" value="Ligase_CoA_2"/>
    <property type="match status" value="1"/>
</dbReference>
<protein>
    <submittedName>
        <fullName evidence="7">Acetyltransferase</fullName>
    </submittedName>
</protein>
<dbReference type="GO" id="GO:0005524">
    <property type="term" value="F:ATP binding"/>
    <property type="evidence" value="ECO:0007669"/>
    <property type="project" value="UniProtKB-UniRule"/>
</dbReference>
<keyword evidence="3 5" id="KW-0067">ATP-binding</keyword>